<reference evidence="1" key="1">
    <citation type="submission" date="2022-07" db="EMBL/GenBank/DDBJ databases">
        <authorList>
            <person name="Macas J."/>
            <person name="Novak P."/>
            <person name="Neumann P."/>
        </authorList>
    </citation>
    <scope>NUCLEOTIDE SEQUENCE</scope>
</reference>
<organism evidence="1 2">
    <name type="scientific">Cuscuta epithymum</name>
    <dbReference type="NCBI Taxonomy" id="186058"/>
    <lineage>
        <taxon>Eukaryota</taxon>
        <taxon>Viridiplantae</taxon>
        <taxon>Streptophyta</taxon>
        <taxon>Embryophyta</taxon>
        <taxon>Tracheophyta</taxon>
        <taxon>Spermatophyta</taxon>
        <taxon>Magnoliopsida</taxon>
        <taxon>eudicotyledons</taxon>
        <taxon>Gunneridae</taxon>
        <taxon>Pentapetalae</taxon>
        <taxon>asterids</taxon>
        <taxon>lamiids</taxon>
        <taxon>Solanales</taxon>
        <taxon>Convolvulaceae</taxon>
        <taxon>Cuscuteae</taxon>
        <taxon>Cuscuta</taxon>
        <taxon>Cuscuta subgen. Cuscuta</taxon>
    </lineage>
</organism>
<evidence type="ECO:0000313" key="2">
    <source>
        <dbReference type="Proteomes" id="UP001152523"/>
    </source>
</evidence>
<protein>
    <submittedName>
        <fullName evidence="1">Uncharacterized protein</fullName>
    </submittedName>
</protein>
<evidence type="ECO:0000313" key="1">
    <source>
        <dbReference type="EMBL" id="CAH9075715.1"/>
    </source>
</evidence>
<dbReference type="PANTHER" id="PTHR46238:SF8">
    <property type="entry name" value="ENDONUCLEASE_EXONUCLEASE_PHOSPHATASE DOMAIN-CONTAINING PROTEIN"/>
    <property type="match status" value="1"/>
</dbReference>
<gene>
    <name evidence="1" type="ORF">CEPIT_LOCUS5617</name>
</gene>
<dbReference type="EMBL" id="CAMAPF010000030">
    <property type="protein sequence ID" value="CAH9075715.1"/>
    <property type="molecule type" value="Genomic_DNA"/>
</dbReference>
<name>A0AAV0CI90_9ASTE</name>
<sequence>MPTRLKGKFYRTTIRSALLYGVECCAVKQFHIQKMSVTKMRMLCWMCGHTRKDHVRNDTIRQMVGVAPIEDKMRERAYGGLVMCVEDRVMHLSDEMRCVEKRQGREEEEGPNRRGLRESEVICFFLG</sequence>
<accession>A0AAV0CI90</accession>
<dbReference type="PANTHER" id="PTHR46238">
    <property type="entry name" value="REVERSE TRANSCRIPTASE DOMAIN-CONTAINING PROTEIN"/>
    <property type="match status" value="1"/>
</dbReference>
<keyword evidence="2" id="KW-1185">Reference proteome</keyword>
<comment type="caution">
    <text evidence="1">The sequence shown here is derived from an EMBL/GenBank/DDBJ whole genome shotgun (WGS) entry which is preliminary data.</text>
</comment>
<proteinExistence type="predicted"/>
<dbReference type="AlphaFoldDB" id="A0AAV0CI90"/>
<dbReference type="Proteomes" id="UP001152523">
    <property type="component" value="Unassembled WGS sequence"/>
</dbReference>